<reference evidence="5" key="1">
    <citation type="journal article" date="2023" name="BMC Genomics">
        <title>Chromosome-level genome assemblies of Cutaneotrichosporon spp. (Trichosporonales, Basidiomycota) reveal imbalanced evolution between nucleotide sequences and chromosome synteny.</title>
        <authorList>
            <person name="Kobayashi Y."/>
            <person name="Kayamori A."/>
            <person name="Aoki K."/>
            <person name="Shiwa Y."/>
            <person name="Matsutani M."/>
            <person name="Fujita N."/>
            <person name="Sugita T."/>
            <person name="Iwasaki W."/>
            <person name="Tanaka N."/>
            <person name="Takashima M."/>
        </authorList>
    </citation>
    <scope>NUCLEOTIDE SEQUENCE</scope>
    <source>
        <strain evidence="5">HIS019</strain>
    </source>
</reference>
<dbReference type="NCBIfam" id="TIGR00756">
    <property type="entry name" value="PPR"/>
    <property type="match status" value="1"/>
</dbReference>
<accession>A0AA48I7J0</accession>
<dbReference type="RefSeq" id="XP_060454571.1">
    <property type="nucleotide sequence ID" value="XM_060597705.1"/>
</dbReference>
<dbReference type="Pfam" id="PF23276">
    <property type="entry name" value="TPR_24"/>
    <property type="match status" value="1"/>
</dbReference>
<keyword evidence="6" id="KW-1185">Reference proteome</keyword>
<dbReference type="KEGG" id="ccac:CcaHIS019_0206670"/>
<dbReference type="Pfam" id="PF13812">
    <property type="entry name" value="PPR_3"/>
    <property type="match status" value="1"/>
</dbReference>
<dbReference type="GeneID" id="85493176"/>
<organism evidence="5 6">
    <name type="scientific">Cutaneotrichosporon cavernicola</name>
    <dbReference type="NCBI Taxonomy" id="279322"/>
    <lineage>
        <taxon>Eukaryota</taxon>
        <taxon>Fungi</taxon>
        <taxon>Dikarya</taxon>
        <taxon>Basidiomycota</taxon>
        <taxon>Agaricomycotina</taxon>
        <taxon>Tremellomycetes</taxon>
        <taxon>Trichosporonales</taxon>
        <taxon>Trichosporonaceae</taxon>
        <taxon>Cutaneotrichosporon</taxon>
    </lineage>
</organism>
<evidence type="ECO:0000313" key="5">
    <source>
        <dbReference type="EMBL" id="BEI89305.1"/>
    </source>
</evidence>
<protein>
    <recommendedName>
        <fullName evidence="4">Pentatricopeptide repeat-containing protein-mitochondrial domain-containing protein</fullName>
    </recommendedName>
</protein>
<dbReference type="InterPro" id="IPR011990">
    <property type="entry name" value="TPR-like_helical_dom_sf"/>
</dbReference>
<gene>
    <name evidence="5" type="ORF">CcaverHIS019_0206670</name>
</gene>
<dbReference type="InterPro" id="IPR057027">
    <property type="entry name" value="TPR_mt"/>
</dbReference>
<proteinExistence type="predicted"/>
<evidence type="ECO:0000256" key="1">
    <source>
        <dbReference type="ARBA" id="ARBA00022737"/>
    </source>
</evidence>
<evidence type="ECO:0000313" key="6">
    <source>
        <dbReference type="Proteomes" id="UP001233271"/>
    </source>
</evidence>
<name>A0AA48I7J0_9TREE</name>
<dbReference type="PANTHER" id="PTHR47932">
    <property type="entry name" value="ATPASE EXPRESSION PROTEIN 3"/>
    <property type="match status" value="1"/>
</dbReference>
<feature type="domain" description="Pentatricopeptide repeat-containing protein-mitochondrial" evidence="4">
    <location>
        <begin position="279"/>
        <end position="403"/>
    </location>
</feature>
<dbReference type="PROSITE" id="PS51375">
    <property type="entry name" value="PPR"/>
    <property type="match status" value="2"/>
</dbReference>
<dbReference type="InterPro" id="IPR002885">
    <property type="entry name" value="PPR_rpt"/>
</dbReference>
<dbReference type="Proteomes" id="UP001233271">
    <property type="component" value="Chromosome 2"/>
</dbReference>
<feature type="repeat" description="PPR" evidence="2">
    <location>
        <begin position="418"/>
        <end position="452"/>
    </location>
</feature>
<dbReference type="EMBL" id="AP028213">
    <property type="protein sequence ID" value="BEI89305.1"/>
    <property type="molecule type" value="Genomic_DNA"/>
</dbReference>
<dbReference type="PANTHER" id="PTHR47932:SF44">
    <property type="entry name" value="MIOREX COMPLEX COMPONENT 1"/>
    <property type="match status" value="1"/>
</dbReference>
<evidence type="ECO:0000256" key="3">
    <source>
        <dbReference type="SAM" id="MobiDB-lite"/>
    </source>
</evidence>
<feature type="region of interest" description="Disordered" evidence="3">
    <location>
        <begin position="533"/>
        <end position="582"/>
    </location>
</feature>
<keyword evidence="1" id="KW-0677">Repeat</keyword>
<feature type="repeat" description="PPR" evidence="2">
    <location>
        <begin position="453"/>
        <end position="487"/>
    </location>
</feature>
<sequence>MSSLPHLGRLARAATTSAPLPLALAAPRIRALSTAVEGQRRNGGGGDFRGPRSNNRQHPRSRAPAVPPNNLAQLLNTFATLKSEGRRPTAAAYATLIKEAANYATRRGTTVEPGQFSLGFEIALGAMRDAEAGGIELGIEPLNQLLRFTVLHPEILSSLLIEFAKRKATTVETYDTLASHALLPGHVEELMMILVEMFEQNMAPNQNIVRNAIRLLCEWGQSRLAIDLVHRIQDVPGQREVPSESWVQILIAAADQQDLPTVEAAWNRVVNIKAYTPDEGLILSVLAVAARWGKPALATRALGALSDIGVSKKEHHVAPLIEAFCRDGRVPDAIEAVGLIREGGIAPRLQTVRPIVEVLRTAEIIDQAFYCLEDRVKDEKPVDIAVFNALIQASAKMGDLQRARATQLAAPELGVEPDIDTFNMVLLACAATKHTELSKTVLGEMEAAGFAPNETTYESMISLALSQTDYEDAFYYLEKMKADGIKPSRDIYRQIGMKCAAFDDTRHNLVADEMANIGYGKLDFALAMERKRERQGRGRARDYQRHERGQRTEGQRGNNEREQRDRRQTRTREREVESATGA</sequence>
<feature type="region of interest" description="Disordered" evidence="3">
    <location>
        <begin position="34"/>
        <end position="68"/>
    </location>
</feature>
<dbReference type="Gene3D" id="1.25.40.10">
    <property type="entry name" value="Tetratricopeptide repeat domain"/>
    <property type="match status" value="2"/>
</dbReference>
<evidence type="ECO:0000256" key="2">
    <source>
        <dbReference type="PROSITE-ProRule" id="PRU00708"/>
    </source>
</evidence>
<evidence type="ECO:0000259" key="4">
    <source>
        <dbReference type="Pfam" id="PF23276"/>
    </source>
</evidence>
<dbReference type="AlphaFoldDB" id="A0AA48I7J0"/>